<dbReference type="EMBL" id="CAJOAZ010012199">
    <property type="protein sequence ID" value="CAF4248767.1"/>
    <property type="molecule type" value="Genomic_DNA"/>
</dbReference>
<name>A0A820ELQ2_9BILA</name>
<proteinExistence type="predicted"/>
<dbReference type="Proteomes" id="UP000663844">
    <property type="component" value="Unassembled WGS sequence"/>
</dbReference>
<evidence type="ECO:0000313" key="2">
    <source>
        <dbReference type="Proteomes" id="UP000663844"/>
    </source>
</evidence>
<accession>A0A820ELQ2</accession>
<comment type="caution">
    <text evidence="1">The sequence shown here is derived from an EMBL/GenBank/DDBJ whole genome shotgun (WGS) entry which is preliminary data.</text>
</comment>
<evidence type="ECO:0000313" key="1">
    <source>
        <dbReference type="EMBL" id="CAF4248767.1"/>
    </source>
</evidence>
<dbReference type="Gene3D" id="2.60.120.260">
    <property type="entry name" value="Galactose-binding domain-like"/>
    <property type="match status" value="1"/>
</dbReference>
<protein>
    <submittedName>
        <fullName evidence="1">Uncharacterized protein</fullName>
    </submittedName>
</protein>
<organism evidence="1 2">
    <name type="scientific">Adineta steineri</name>
    <dbReference type="NCBI Taxonomy" id="433720"/>
    <lineage>
        <taxon>Eukaryota</taxon>
        <taxon>Metazoa</taxon>
        <taxon>Spiralia</taxon>
        <taxon>Gnathifera</taxon>
        <taxon>Rotifera</taxon>
        <taxon>Eurotatoria</taxon>
        <taxon>Bdelloidea</taxon>
        <taxon>Adinetida</taxon>
        <taxon>Adinetidae</taxon>
        <taxon>Adineta</taxon>
    </lineage>
</organism>
<dbReference type="AlphaFoldDB" id="A0A820ELQ2"/>
<gene>
    <name evidence="1" type="ORF">OXD698_LOCUS43315</name>
</gene>
<sequence length="202" mass="21386">MLIDTTTTTNTTSTTTSTTITSTATTTTITSSTTTITYTLPSTCPVSIFGNQTLASFTNLPGNIYSNYTFTFTAISSPRTTLEFAVSSNHNSGWFLDNVSVRGLGGSNNTELVTNGDFSGNLTGWTLLCSMDCSVSSTQGQSLVMLTGCPLGSMAPCYYAECKSTYVYLMQSLATTIGTIYNLSFSICPASPSSDILFVFIA</sequence>
<reference evidence="1" key="1">
    <citation type="submission" date="2021-02" db="EMBL/GenBank/DDBJ databases">
        <authorList>
            <person name="Nowell W R."/>
        </authorList>
    </citation>
    <scope>NUCLEOTIDE SEQUENCE</scope>
</reference>